<comment type="similarity">
    <text evidence="1">Belongs to the GSP E family.</text>
</comment>
<dbReference type="Proteomes" id="UP000469523">
    <property type="component" value="Unassembled WGS sequence"/>
</dbReference>
<evidence type="ECO:0000313" key="3">
    <source>
        <dbReference type="EMBL" id="MST99868.1"/>
    </source>
</evidence>
<dbReference type="GO" id="GO:0016887">
    <property type="term" value="F:ATP hydrolysis activity"/>
    <property type="evidence" value="ECO:0007669"/>
    <property type="project" value="InterPro"/>
</dbReference>
<evidence type="ECO:0000259" key="2">
    <source>
        <dbReference type="PROSITE" id="PS00662"/>
    </source>
</evidence>
<dbReference type="AlphaFoldDB" id="A0A6N7XCW9"/>
<organism evidence="3 4">
    <name type="scientific">Tissierella pigra</name>
    <dbReference type="NCBI Taxonomy" id="2607614"/>
    <lineage>
        <taxon>Bacteria</taxon>
        <taxon>Bacillati</taxon>
        <taxon>Bacillota</taxon>
        <taxon>Tissierellia</taxon>
        <taxon>Tissierellales</taxon>
        <taxon>Tissierellaceae</taxon>
        <taxon>Tissierella</taxon>
    </lineage>
</organism>
<dbReference type="PROSITE" id="PS00662">
    <property type="entry name" value="T2SP_E"/>
    <property type="match status" value="1"/>
</dbReference>
<evidence type="ECO:0000313" key="4">
    <source>
        <dbReference type="Proteomes" id="UP000469523"/>
    </source>
</evidence>
<dbReference type="CDD" id="cd01131">
    <property type="entry name" value="PilT"/>
    <property type="match status" value="1"/>
</dbReference>
<dbReference type="GO" id="GO:0005524">
    <property type="term" value="F:ATP binding"/>
    <property type="evidence" value="ECO:0007669"/>
    <property type="project" value="InterPro"/>
</dbReference>
<dbReference type="Pfam" id="PF00437">
    <property type="entry name" value="T2SSE"/>
    <property type="match status" value="1"/>
</dbReference>
<keyword evidence="4" id="KW-1185">Reference proteome</keyword>
<dbReference type="SMART" id="SM00382">
    <property type="entry name" value="AAA"/>
    <property type="match status" value="1"/>
</dbReference>
<dbReference type="InterPro" id="IPR003593">
    <property type="entry name" value="AAA+_ATPase"/>
</dbReference>
<accession>A0A6N7XCW9</accession>
<sequence length="350" mass="38603">MNVVELVNIATEKKASDIHITVGTPPVLRINGELLVLEGEKLMPQDTKALVYETLDERTIEELEENGEVDTSFSSPGVGRYRVNAYKQRGSYGMALRIIPLEVPTIDELGLPGVVKDLARLPRGLILVTGPTGSGKSTTLASMIDLINKEKKCHILTLEDPIEYLHKHNKSIVNQREIGIDSNSFANSLRAALRQDPDVILVGEMRDLETISIAITAAETGHLVLSTLHTIGSAKTIDRIIDVFPPHQQQQVRVQFASVVQAIISQQLLPKADGSGRTAAFEVMVATSAIRNLIREEKIHQIDTAIQTGAKFQMQTMDNSLLDLYKKGLITKEIALMQAINQDNIKKYII</sequence>
<dbReference type="Gene3D" id="3.40.50.300">
    <property type="entry name" value="P-loop containing nucleotide triphosphate hydrolases"/>
    <property type="match status" value="1"/>
</dbReference>
<name>A0A6N7XCW9_9FIRM</name>
<dbReference type="Gene3D" id="3.30.450.90">
    <property type="match status" value="1"/>
</dbReference>
<dbReference type="InterPro" id="IPR001482">
    <property type="entry name" value="T2SS/T4SS_dom"/>
</dbReference>
<dbReference type="InterPro" id="IPR006321">
    <property type="entry name" value="PilT/PilU"/>
</dbReference>
<reference evidence="3 4" key="1">
    <citation type="submission" date="2019-09" db="EMBL/GenBank/DDBJ databases">
        <title>In-depth cultivation of the pig gut microbiome towards novel bacterial diversity and tailored functional studies.</title>
        <authorList>
            <person name="Wylensek D."/>
            <person name="Hitch T.C.A."/>
            <person name="Clavel T."/>
        </authorList>
    </citation>
    <scope>NUCLEOTIDE SEQUENCE [LARGE SCALE GENOMIC DNA]</scope>
    <source>
        <strain evidence="3 4">WCA3-693-APC-4?</strain>
    </source>
</reference>
<evidence type="ECO:0000256" key="1">
    <source>
        <dbReference type="ARBA" id="ARBA00006611"/>
    </source>
</evidence>
<dbReference type="NCBIfam" id="TIGR01420">
    <property type="entry name" value="pilT_fam"/>
    <property type="match status" value="1"/>
</dbReference>
<protein>
    <submittedName>
        <fullName evidence="3">Type IV pilus twitching motility protein PilT</fullName>
    </submittedName>
</protein>
<dbReference type="PANTHER" id="PTHR30486">
    <property type="entry name" value="TWITCHING MOTILITY PROTEIN PILT"/>
    <property type="match status" value="1"/>
</dbReference>
<gene>
    <name evidence="3" type="ORF">FYJ83_00120</name>
</gene>
<dbReference type="InterPro" id="IPR027417">
    <property type="entry name" value="P-loop_NTPase"/>
</dbReference>
<feature type="domain" description="Bacterial type II secretion system protein E" evidence="2">
    <location>
        <begin position="193"/>
        <end position="207"/>
    </location>
</feature>
<dbReference type="EMBL" id="VUNQ01000001">
    <property type="protein sequence ID" value="MST99868.1"/>
    <property type="molecule type" value="Genomic_DNA"/>
</dbReference>
<dbReference type="InterPro" id="IPR050921">
    <property type="entry name" value="T4SS_GSP_E_ATPase"/>
</dbReference>
<dbReference type="RefSeq" id="WP_154437881.1">
    <property type="nucleotide sequence ID" value="NZ_JAHLPJ010000001.1"/>
</dbReference>
<comment type="caution">
    <text evidence="3">The sequence shown here is derived from an EMBL/GenBank/DDBJ whole genome shotgun (WGS) entry which is preliminary data.</text>
</comment>
<dbReference type="SUPFAM" id="SSF52540">
    <property type="entry name" value="P-loop containing nucleoside triphosphate hydrolases"/>
    <property type="match status" value="1"/>
</dbReference>
<proteinExistence type="inferred from homology"/>